<keyword evidence="1" id="KW-0175">Coiled coil</keyword>
<feature type="compositionally biased region" description="Low complexity" evidence="2">
    <location>
        <begin position="605"/>
        <end position="619"/>
    </location>
</feature>
<feature type="region of interest" description="Disordered" evidence="2">
    <location>
        <begin position="44"/>
        <end position="100"/>
    </location>
</feature>
<evidence type="ECO:0000256" key="2">
    <source>
        <dbReference type="SAM" id="MobiDB-lite"/>
    </source>
</evidence>
<dbReference type="PANTHER" id="PTHR30121">
    <property type="entry name" value="UNCHARACTERIZED PROTEIN YJGR-RELATED"/>
    <property type="match status" value="1"/>
</dbReference>
<feature type="region of interest" description="Disordered" evidence="2">
    <location>
        <begin position="569"/>
        <end position="633"/>
    </location>
</feature>
<feature type="compositionally biased region" description="Basic and acidic residues" evidence="2">
    <location>
        <begin position="76"/>
        <end position="89"/>
    </location>
</feature>
<dbReference type="EMBL" id="BSUK01000001">
    <property type="protein sequence ID" value="GMA25503.1"/>
    <property type="molecule type" value="Genomic_DNA"/>
</dbReference>
<dbReference type="Pfam" id="PF05872">
    <property type="entry name" value="HerA_C"/>
    <property type="match status" value="1"/>
</dbReference>
<dbReference type="PANTHER" id="PTHR30121:SF6">
    <property type="entry name" value="SLR6007 PROTEIN"/>
    <property type="match status" value="1"/>
</dbReference>
<evidence type="ECO:0000256" key="1">
    <source>
        <dbReference type="SAM" id="Coils"/>
    </source>
</evidence>
<evidence type="ECO:0000259" key="3">
    <source>
        <dbReference type="Pfam" id="PF05872"/>
    </source>
</evidence>
<feature type="domain" description="Helicase HerA-like C-terminal" evidence="3">
    <location>
        <begin position="136"/>
        <end position="646"/>
    </location>
</feature>
<dbReference type="Gene3D" id="3.40.50.300">
    <property type="entry name" value="P-loop containing nucleotide triphosphate hydrolases"/>
    <property type="match status" value="2"/>
</dbReference>
<feature type="compositionally biased region" description="Low complexity" evidence="2">
    <location>
        <begin position="52"/>
        <end position="62"/>
    </location>
</feature>
<organism evidence="4 5">
    <name type="scientific">Luteimicrobium album</name>
    <dbReference type="NCBI Taxonomy" id="1054550"/>
    <lineage>
        <taxon>Bacteria</taxon>
        <taxon>Bacillati</taxon>
        <taxon>Actinomycetota</taxon>
        <taxon>Actinomycetes</taxon>
        <taxon>Micrococcales</taxon>
        <taxon>Luteimicrobium</taxon>
    </lineage>
</organism>
<accession>A0ABQ6I5T2</accession>
<dbReference type="SUPFAM" id="SSF52540">
    <property type="entry name" value="P-loop containing nucleoside triphosphate hydrolases"/>
    <property type="match status" value="1"/>
</dbReference>
<sequence length="649" mass="66623">MADDAPGPDDIAALRAAAAQAAAEAAEAKAAAAQAALDAAIARSPGAPPAAPATDAPASDAPGEAEDAADAPSSGRESEPPAKATEKPDPAATHPGSGGYRDQVRTAYAYQGGTLPLGALLVAADGSDGGQADPAPDASVQVGFALSMLNRHGLVAGATGTGKTKTLQGMAEGLSAAGVPVFLADVKGDLSGLAVAGKDDPKVAERAASIGQDWAPTSFPTELYALGGLGTGVPVRTTVTDFGPLLLSKVLGLNDTQESSLGLIFHWADTQGLALLDLKDLQSTIAYLTSDDGKAELKGIGGLSAATAGVILREIVGLQAQGADVFFGEPAFDTAALLRTAPDGRGMVSCLELPTVQDRPALFSTFLMWLLADLYHDLPEVGDPDKPKLVFFFDEAHLLFNGASKAFLEQVVQTVRLVRSKGVGVFFITQSPKDVPADVLAQLGNRVQHALRAFTPDDATALRAAVRTFPTSPYELEQLLQSLGTGEAVVTVLTEKGAPAPVAWTRVRAPQSSMDPAPEAALAGIVAASPLQAQYGTAVDNESAYELLAQRVEAQQAAADQAAAAEAAAKERAAADKEAEKAAKKQADDLAKMQAKLERDAAKARTGSSSGSGGTRRSTPQNPLDKLLGSMATTLGREITRSVFGTRRR</sequence>
<dbReference type="InterPro" id="IPR027417">
    <property type="entry name" value="P-loop_NTPase"/>
</dbReference>
<feature type="compositionally biased region" description="Basic and acidic residues" evidence="2">
    <location>
        <begin position="569"/>
        <end position="603"/>
    </location>
</feature>
<dbReference type="InterPro" id="IPR033186">
    <property type="entry name" value="HerA_C"/>
</dbReference>
<protein>
    <submittedName>
        <fullName evidence="4">ATPase</fullName>
    </submittedName>
</protein>
<evidence type="ECO:0000313" key="4">
    <source>
        <dbReference type="EMBL" id="GMA25503.1"/>
    </source>
</evidence>
<keyword evidence="5" id="KW-1185">Reference proteome</keyword>
<dbReference type="InterPro" id="IPR051162">
    <property type="entry name" value="T4SS_component"/>
</dbReference>
<gene>
    <name evidence="4" type="ORF">GCM10025864_32620</name>
</gene>
<name>A0ABQ6I5T2_9MICO</name>
<evidence type="ECO:0000313" key="5">
    <source>
        <dbReference type="Proteomes" id="UP001157091"/>
    </source>
</evidence>
<dbReference type="Proteomes" id="UP001157091">
    <property type="component" value="Unassembled WGS sequence"/>
</dbReference>
<dbReference type="RefSeq" id="WP_284294083.1">
    <property type="nucleotide sequence ID" value="NZ_BSUK01000001.1"/>
</dbReference>
<proteinExistence type="predicted"/>
<comment type="caution">
    <text evidence="4">The sequence shown here is derived from an EMBL/GenBank/DDBJ whole genome shotgun (WGS) entry which is preliminary data.</text>
</comment>
<reference evidence="5" key="1">
    <citation type="journal article" date="2019" name="Int. J. Syst. Evol. Microbiol.">
        <title>The Global Catalogue of Microorganisms (GCM) 10K type strain sequencing project: providing services to taxonomists for standard genome sequencing and annotation.</title>
        <authorList>
            <consortium name="The Broad Institute Genomics Platform"/>
            <consortium name="The Broad Institute Genome Sequencing Center for Infectious Disease"/>
            <person name="Wu L."/>
            <person name="Ma J."/>
        </authorList>
    </citation>
    <scope>NUCLEOTIDE SEQUENCE [LARGE SCALE GENOMIC DNA]</scope>
    <source>
        <strain evidence="5">NBRC 106348</strain>
    </source>
</reference>
<feature type="coiled-coil region" evidence="1">
    <location>
        <begin position="11"/>
        <end position="43"/>
    </location>
</feature>